<dbReference type="GO" id="GO:0005509">
    <property type="term" value="F:calcium ion binding"/>
    <property type="evidence" value="ECO:0007669"/>
    <property type="project" value="InterPro"/>
</dbReference>
<dbReference type="GO" id="GO:0016020">
    <property type="term" value="C:membrane"/>
    <property type="evidence" value="ECO:0007669"/>
    <property type="project" value="UniProtKB-SubCell"/>
</dbReference>
<dbReference type="PROSITE" id="PS00018">
    <property type="entry name" value="EF_HAND_1"/>
    <property type="match status" value="1"/>
</dbReference>
<dbReference type="HOGENOM" id="CLU_953220_0_0_1"/>
<name>M5G2J5_DACPD</name>
<dbReference type="InterPro" id="IPR006685">
    <property type="entry name" value="MscS_channel_2nd"/>
</dbReference>
<keyword evidence="8" id="KW-1185">Reference proteome</keyword>
<feature type="transmembrane region" description="Helical" evidence="5">
    <location>
        <begin position="86"/>
        <end position="108"/>
    </location>
</feature>
<organism evidence="7 8">
    <name type="scientific">Dacryopinax primogenitus (strain DJM 731)</name>
    <name type="common">Brown rot fungus</name>
    <dbReference type="NCBI Taxonomy" id="1858805"/>
    <lineage>
        <taxon>Eukaryota</taxon>
        <taxon>Fungi</taxon>
        <taxon>Dikarya</taxon>
        <taxon>Basidiomycota</taxon>
        <taxon>Agaricomycotina</taxon>
        <taxon>Dacrymycetes</taxon>
        <taxon>Dacrymycetales</taxon>
        <taxon>Dacrymycetaceae</taxon>
        <taxon>Dacryopinax</taxon>
    </lineage>
</organism>
<reference evidence="7 8" key="1">
    <citation type="journal article" date="2012" name="Science">
        <title>The Paleozoic origin of enzymatic lignin decomposition reconstructed from 31 fungal genomes.</title>
        <authorList>
            <person name="Floudas D."/>
            <person name="Binder M."/>
            <person name="Riley R."/>
            <person name="Barry K."/>
            <person name="Blanchette R.A."/>
            <person name="Henrissat B."/>
            <person name="Martinez A.T."/>
            <person name="Otillar R."/>
            <person name="Spatafora J.W."/>
            <person name="Yadav J.S."/>
            <person name="Aerts A."/>
            <person name="Benoit I."/>
            <person name="Boyd A."/>
            <person name="Carlson A."/>
            <person name="Copeland A."/>
            <person name="Coutinho P.M."/>
            <person name="de Vries R.P."/>
            <person name="Ferreira P."/>
            <person name="Findley K."/>
            <person name="Foster B."/>
            <person name="Gaskell J."/>
            <person name="Glotzer D."/>
            <person name="Gorecki P."/>
            <person name="Heitman J."/>
            <person name="Hesse C."/>
            <person name="Hori C."/>
            <person name="Igarashi K."/>
            <person name="Jurgens J.A."/>
            <person name="Kallen N."/>
            <person name="Kersten P."/>
            <person name="Kohler A."/>
            <person name="Kuees U."/>
            <person name="Kumar T.K.A."/>
            <person name="Kuo A."/>
            <person name="LaButti K."/>
            <person name="Larrondo L.F."/>
            <person name="Lindquist E."/>
            <person name="Ling A."/>
            <person name="Lombard V."/>
            <person name="Lucas S."/>
            <person name="Lundell T."/>
            <person name="Martin R."/>
            <person name="McLaughlin D.J."/>
            <person name="Morgenstern I."/>
            <person name="Morin E."/>
            <person name="Murat C."/>
            <person name="Nagy L.G."/>
            <person name="Nolan M."/>
            <person name="Ohm R.A."/>
            <person name="Patyshakuliyeva A."/>
            <person name="Rokas A."/>
            <person name="Ruiz-Duenas F.J."/>
            <person name="Sabat G."/>
            <person name="Salamov A."/>
            <person name="Samejima M."/>
            <person name="Schmutz J."/>
            <person name="Slot J.C."/>
            <person name="St John F."/>
            <person name="Stenlid J."/>
            <person name="Sun H."/>
            <person name="Sun S."/>
            <person name="Syed K."/>
            <person name="Tsang A."/>
            <person name="Wiebenga A."/>
            <person name="Young D."/>
            <person name="Pisabarro A."/>
            <person name="Eastwood D.C."/>
            <person name="Martin F."/>
            <person name="Cullen D."/>
            <person name="Grigoriev I.V."/>
            <person name="Hibbett D.S."/>
        </authorList>
    </citation>
    <scope>NUCLEOTIDE SEQUENCE [LARGE SCALE GENOMIC DNA]</scope>
    <source>
        <strain evidence="7 8">DJM-731 SS1</strain>
    </source>
</reference>
<dbReference type="RefSeq" id="XP_040629803.1">
    <property type="nucleotide sequence ID" value="XM_040775007.1"/>
</dbReference>
<evidence type="ECO:0000259" key="6">
    <source>
        <dbReference type="PROSITE" id="PS50222"/>
    </source>
</evidence>
<protein>
    <recommendedName>
        <fullName evidence="6">EF-hand domain-containing protein</fullName>
    </recommendedName>
</protein>
<dbReference type="InterPro" id="IPR010920">
    <property type="entry name" value="LSM_dom_sf"/>
</dbReference>
<dbReference type="OMA" id="RTTWNYS"/>
<dbReference type="EMBL" id="JH795861">
    <property type="protein sequence ID" value="EJU02909.1"/>
    <property type="molecule type" value="Genomic_DNA"/>
</dbReference>
<evidence type="ECO:0000256" key="4">
    <source>
        <dbReference type="ARBA" id="ARBA00023136"/>
    </source>
</evidence>
<evidence type="ECO:0000256" key="2">
    <source>
        <dbReference type="ARBA" id="ARBA00022692"/>
    </source>
</evidence>
<keyword evidence="4 5" id="KW-0472">Membrane</keyword>
<keyword evidence="2 5" id="KW-0812">Transmembrane</keyword>
<accession>M5G2J5</accession>
<dbReference type="GO" id="GO:0006874">
    <property type="term" value="P:intracellular calcium ion homeostasis"/>
    <property type="evidence" value="ECO:0007669"/>
    <property type="project" value="TreeGrafter"/>
</dbReference>
<dbReference type="InterPro" id="IPR018247">
    <property type="entry name" value="EF_Hand_1_Ca_BS"/>
</dbReference>
<evidence type="ECO:0000256" key="3">
    <source>
        <dbReference type="ARBA" id="ARBA00022989"/>
    </source>
</evidence>
<evidence type="ECO:0000256" key="1">
    <source>
        <dbReference type="ARBA" id="ARBA00004370"/>
    </source>
</evidence>
<dbReference type="InterPro" id="IPR002048">
    <property type="entry name" value="EF_hand_dom"/>
</dbReference>
<dbReference type="GeneID" id="63690069"/>
<dbReference type="STRING" id="1858805.M5G2J5"/>
<dbReference type="Gene3D" id="2.30.30.60">
    <property type="match status" value="1"/>
</dbReference>
<comment type="subcellular location">
    <subcellularLocation>
        <location evidence="1">Membrane</location>
    </subcellularLocation>
</comment>
<dbReference type="OrthoDB" id="544685at2759"/>
<dbReference type="PANTHER" id="PTHR31323:SF1">
    <property type="entry name" value="MECHANOSENSITIVE ION CHANNEL PROTEIN"/>
    <property type="match status" value="1"/>
</dbReference>
<dbReference type="InterPro" id="IPR023408">
    <property type="entry name" value="MscS_beta-dom_sf"/>
</dbReference>
<feature type="domain" description="EF-hand" evidence="6">
    <location>
        <begin position="38"/>
        <end position="65"/>
    </location>
</feature>
<dbReference type="Proteomes" id="UP000030653">
    <property type="component" value="Unassembled WGS sequence"/>
</dbReference>
<dbReference type="AlphaFoldDB" id="M5G2J5"/>
<keyword evidence="3 5" id="KW-1133">Transmembrane helix</keyword>
<dbReference type="SUPFAM" id="SSF50182">
    <property type="entry name" value="Sm-like ribonucleoproteins"/>
    <property type="match status" value="1"/>
</dbReference>
<evidence type="ECO:0000313" key="7">
    <source>
        <dbReference type="EMBL" id="EJU02909.1"/>
    </source>
</evidence>
<evidence type="ECO:0000313" key="8">
    <source>
        <dbReference type="Proteomes" id="UP000030653"/>
    </source>
</evidence>
<dbReference type="PANTHER" id="PTHR31323">
    <property type="entry name" value="MECHANOSENSITIVE ION CHANNEL PROTEIN MSY2"/>
    <property type="match status" value="1"/>
</dbReference>
<sequence length="292" mass="33111">MSAGRTTEAASLSSSDTLMMKVDDIQRHFVPEICHIVAFEKLDRSGNGSLTQKEFEMACCALSVESAHLSISEMSMETLVRRLDTFLNAAWCFSALFILTACVHSQLYGSLVAVGGFLLALSWLFGGIASEFLSCVLFVIVVHSYDCGDLIRLNSETLQVKEIFLLNTRFISSQGHTVLISNSELSRSKMENFRLTQPTEEFTVDVDYATTMDQLDDLRDRMLRFLRSESRTYIPEFRLVIQDIPSQGCLRLTVPILYKASWPRNIEHGKFRSQWLYAFKEQLRIVMICGPV</sequence>
<feature type="transmembrane region" description="Helical" evidence="5">
    <location>
        <begin position="120"/>
        <end position="142"/>
    </location>
</feature>
<gene>
    <name evidence="7" type="ORF">DACRYDRAFT_50746</name>
</gene>
<proteinExistence type="predicted"/>
<dbReference type="GO" id="GO:0005262">
    <property type="term" value="F:calcium channel activity"/>
    <property type="evidence" value="ECO:0007669"/>
    <property type="project" value="TreeGrafter"/>
</dbReference>
<dbReference type="Pfam" id="PF00924">
    <property type="entry name" value="MS_channel_2nd"/>
    <property type="match status" value="1"/>
</dbReference>
<evidence type="ECO:0000256" key="5">
    <source>
        <dbReference type="SAM" id="Phobius"/>
    </source>
</evidence>
<dbReference type="PROSITE" id="PS50222">
    <property type="entry name" value="EF_HAND_2"/>
    <property type="match status" value="1"/>
</dbReference>